<proteinExistence type="predicted"/>
<keyword evidence="1" id="KW-1133">Transmembrane helix</keyword>
<evidence type="ECO:0000256" key="1">
    <source>
        <dbReference type="SAM" id="Phobius"/>
    </source>
</evidence>
<evidence type="ECO:0000313" key="2">
    <source>
        <dbReference type="EMBL" id="SVB28292.1"/>
    </source>
</evidence>
<accession>A0A382CR57</accession>
<name>A0A382CR57_9ZZZZ</name>
<gene>
    <name evidence="2" type="ORF">METZ01_LOCUS181146</name>
</gene>
<keyword evidence="1" id="KW-0812">Transmembrane</keyword>
<dbReference type="AlphaFoldDB" id="A0A382CR57"/>
<sequence>MRMIRRSVMAMTNTSCQRLFIGVSRAQGTAPVIAQIIRFQVFGGNILVMSDSFYVFFVWLPPYDDQRQ</sequence>
<organism evidence="2">
    <name type="scientific">marine metagenome</name>
    <dbReference type="NCBI Taxonomy" id="408172"/>
    <lineage>
        <taxon>unclassified sequences</taxon>
        <taxon>metagenomes</taxon>
        <taxon>ecological metagenomes</taxon>
    </lineage>
</organism>
<dbReference type="EMBL" id="UINC01035612">
    <property type="protein sequence ID" value="SVB28292.1"/>
    <property type="molecule type" value="Genomic_DNA"/>
</dbReference>
<reference evidence="2" key="1">
    <citation type="submission" date="2018-05" db="EMBL/GenBank/DDBJ databases">
        <authorList>
            <person name="Lanie J.A."/>
            <person name="Ng W.-L."/>
            <person name="Kazmierczak K.M."/>
            <person name="Andrzejewski T.M."/>
            <person name="Davidsen T.M."/>
            <person name="Wayne K.J."/>
            <person name="Tettelin H."/>
            <person name="Glass J.I."/>
            <person name="Rusch D."/>
            <person name="Podicherti R."/>
            <person name="Tsui H.-C.T."/>
            <person name="Winkler M.E."/>
        </authorList>
    </citation>
    <scope>NUCLEOTIDE SEQUENCE</scope>
</reference>
<keyword evidence="1" id="KW-0472">Membrane</keyword>
<protein>
    <submittedName>
        <fullName evidence="2">Uncharacterized protein</fullName>
    </submittedName>
</protein>
<feature type="transmembrane region" description="Helical" evidence="1">
    <location>
        <begin position="36"/>
        <end position="60"/>
    </location>
</feature>